<protein>
    <submittedName>
        <fullName evidence="13">Outer membrane usher protein</fullName>
    </submittedName>
</protein>
<dbReference type="InterPro" id="IPR037224">
    <property type="entry name" value="PapC_N_sf"/>
</dbReference>
<evidence type="ECO:0000256" key="2">
    <source>
        <dbReference type="ARBA" id="ARBA00008064"/>
    </source>
</evidence>
<gene>
    <name evidence="13" type="ORF">EV147_0239</name>
</gene>
<feature type="domain" description="PapC N-terminal" evidence="12">
    <location>
        <begin position="35"/>
        <end position="182"/>
    </location>
</feature>
<comment type="caution">
    <text evidence="13">The sequence shown here is derived from an EMBL/GenBank/DDBJ whole genome shotgun (WGS) entry which is preliminary data.</text>
</comment>
<comment type="subcellular location">
    <subcellularLocation>
        <location evidence="1 9">Cell outer membrane</location>
        <topology evidence="1 9">Multi-pass membrane protein</topology>
    </subcellularLocation>
</comment>
<dbReference type="FunFam" id="2.60.40.3110:FF:000001">
    <property type="entry name" value="Putative fimbrial outer membrane usher"/>
    <property type="match status" value="1"/>
</dbReference>
<dbReference type="Gene3D" id="2.60.40.2610">
    <property type="entry name" value="Outer membrane usher protein FimD, plug domain"/>
    <property type="match status" value="1"/>
</dbReference>
<organism evidence="13 14">
    <name type="scientific">Cupriavidus agavae</name>
    <dbReference type="NCBI Taxonomy" id="1001822"/>
    <lineage>
        <taxon>Bacteria</taxon>
        <taxon>Pseudomonadati</taxon>
        <taxon>Pseudomonadota</taxon>
        <taxon>Betaproteobacteria</taxon>
        <taxon>Burkholderiales</taxon>
        <taxon>Burkholderiaceae</taxon>
        <taxon>Cupriavidus</taxon>
    </lineage>
</organism>
<dbReference type="InterPro" id="IPR025885">
    <property type="entry name" value="PapC_N"/>
</dbReference>
<dbReference type="PANTHER" id="PTHR30451:SF20">
    <property type="entry name" value="FIMBRIAE USHER"/>
    <property type="match status" value="1"/>
</dbReference>
<dbReference type="Proteomes" id="UP000291078">
    <property type="component" value="Unassembled WGS sequence"/>
</dbReference>
<dbReference type="Pfam" id="PF13953">
    <property type="entry name" value="PapC_C"/>
    <property type="match status" value="1"/>
</dbReference>
<dbReference type="Gene3D" id="2.60.40.3110">
    <property type="match status" value="1"/>
</dbReference>
<feature type="signal peptide" evidence="10">
    <location>
        <begin position="1"/>
        <end position="28"/>
    </location>
</feature>
<dbReference type="Pfam" id="PF00577">
    <property type="entry name" value="Usher"/>
    <property type="match status" value="1"/>
</dbReference>
<evidence type="ECO:0000256" key="8">
    <source>
        <dbReference type="ARBA" id="ARBA00023237"/>
    </source>
</evidence>
<feature type="chain" id="PRO_5020875197" evidence="10">
    <location>
        <begin position="29"/>
        <end position="856"/>
    </location>
</feature>
<dbReference type="GO" id="GO:0015473">
    <property type="term" value="F:fimbrial usher porin activity"/>
    <property type="evidence" value="ECO:0007669"/>
    <property type="project" value="InterPro"/>
</dbReference>
<evidence type="ECO:0000256" key="10">
    <source>
        <dbReference type="SAM" id="SignalP"/>
    </source>
</evidence>
<name>A0A4Q7S4H0_9BURK</name>
<evidence type="ECO:0000259" key="12">
    <source>
        <dbReference type="Pfam" id="PF13954"/>
    </source>
</evidence>
<evidence type="ECO:0000313" key="14">
    <source>
        <dbReference type="Proteomes" id="UP000291078"/>
    </source>
</evidence>
<evidence type="ECO:0000256" key="1">
    <source>
        <dbReference type="ARBA" id="ARBA00004571"/>
    </source>
</evidence>
<dbReference type="PROSITE" id="PS01151">
    <property type="entry name" value="FIMBRIAL_USHER"/>
    <property type="match status" value="1"/>
</dbReference>
<dbReference type="InterPro" id="IPR025949">
    <property type="entry name" value="PapC-like_C"/>
</dbReference>
<evidence type="ECO:0000259" key="11">
    <source>
        <dbReference type="Pfam" id="PF13953"/>
    </source>
</evidence>
<dbReference type="InterPro" id="IPR043142">
    <property type="entry name" value="PapC-like_C_sf"/>
</dbReference>
<keyword evidence="14" id="KW-1185">Reference proteome</keyword>
<proteinExistence type="inferred from homology"/>
<keyword evidence="5 9" id="KW-0812">Transmembrane</keyword>
<dbReference type="InterPro" id="IPR000015">
    <property type="entry name" value="Fimb_usher"/>
</dbReference>
<dbReference type="Gene3D" id="2.60.40.2070">
    <property type="match status" value="1"/>
</dbReference>
<dbReference type="EMBL" id="SGXM01000001">
    <property type="protein sequence ID" value="RZT41253.1"/>
    <property type="molecule type" value="Genomic_DNA"/>
</dbReference>
<dbReference type="RefSeq" id="WP_130389309.1">
    <property type="nucleotide sequence ID" value="NZ_SGXM01000001.1"/>
</dbReference>
<keyword evidence="6 10" id="KW-0732">Signal</keyword>
<dbReference type="GO" id="GO:0009279">
    <property type="term" value="C:cell outer membrane"/>
    <property type="evidence" value="ECO:0007669"/>
    <property type="project" value="UniProtKB-SubCell"/>
</dbReference>
<evidence type="ECO:0000256" key="9">
    <source>
        <dbReference type="RuleBase" id="RU003884"/>
    </source>
</evidence>
<dbReference type="OrthoDB" id="6554712at2"/>
<sequence>MTPLDTRPRRARLWWALASLLPAATALAQDNAEIQFHEELLRRSGGNRIDVTPFSRANAIVPGDYVTDIFVNGEWSGRETVRFEAGSAGVAPCITRSLATRMKLDLEALSPQGRAVLAGTGDGTCTPLAAVASDAGWSFNVNDLRLNLSVPQALLRRTPQGYVPPEFWDAGIPSATAGYTFNSYHTTGSYGGTTSFLGIDAGVNVGSWHLRQRSSMTWMPADRGGYDYQNIATYLQHDIPSWRSQLTLGDAFTDGAIFDSYSIRGLNLSSDDRMLPDSYRGYAPVVRGVARSNARVTITQNGNRLRETTVAPGPFEINDLYATGYGGELLVTVTEADGSSHTFTVPYASVVQLLRPGISRYSFTAGEYRNSRVTQSEKLMQATFQHGLSNLITGYGGLVYANSYQAGLVGMALNSPVGAFALDITQAHADVPGSADNTGQSYRASYSNVVPSTRTNITVAAYRYASSGFWQMGDAFLARSYANAENGPVVLRRRNQFQLTVNQRLPDGWGSLYATGSSLSYWDREGTANQFQIGYNNVARLFRLPFTYNLAASRLIDGTTGRLSTQVFAGFTVPLGRSPRAPMLSFGYTEDSANGDSQQLLVTGTALADSSLSYGIGGTRSNDTATGSGNVQYRSPYATLSASASAGEHTSQFSVGLQGALVAHSGGVTLANYVADTVAVVEAKSARGAHILNVPGVRVDRFGYAVVPYLVPYGLNTIEIDPRGMPADMEFRATSTQVVPRANSVVKVRFETLTGRSAIVVSRAPDGSALPFGATVSNEAGVDVGIVGQGGRIFVRGVEDSGRLVVRWGAPGLRQCQISYALPPHDTVLKRHVLVEAPCEPLDATVSGSAARRAVN</sequence>
<accession>A0A4Q7S4H0</accession>
<keyword evidence="7 9" id="KW-0472">Membrane</keyword>
<dbReference type="InterPro" id="IPR042186">
    <property type="entry name" value="FimD_plug_dom"/>
</dbReference>
<dbReference type="InterPro" id="IPR018030">
    <property type="entry name" value="Fimbrial_membr_usher_CS"/>
</dbReference>
<dbReference type="GO" id="GO:0009297">
    <property type="term" value="P:pilus assembly"/>
    <property type="evidence" value="ECO:0007669"/>
    <property type="project" value="InterPro"/>
</dbReference>
<dbReference type="PANTHER" id="PTHR30451">
    <property type="entry name" value="OUTER MEMBRANE USHER PROTEIN"/>
    <property type="match status" value="1"/>
</dbReference>
<dbReference type="Gene3D" id="3.10.20.410">
    <property type="match status" value="1"/>
</dbReference>
<evidence type="ECO:0000256" key="7">
    <source>
        <dbReference type="ARBA" id="ARBA00023136"/>
    </source>
</evidence>
<dbReference type="AlphaFoldDB" id="A0A4Q7S4H0"/>
<keyword evidence="9" id="KW-1029">Fimbrium biogenesis</keyword>
<keyword evidence="3 9" id="KW-0813">Transport</keyword>
<dbReference type="Pfam" id="PF13954">
    <property type="entry name" value="PapC_N"/>
    <property type="match status" value="1"/>
</dbReference>
<evidence type="ECO:0000256" key="3">
    <source>
        <dbReference type="ARBA" id="ARBA00022448"/>
    </source>
</evidence>
<keyword evidence="8 9" id="KW-0998">Cell outer membrane</keyword>
<evidence type="ECO:0000313" key="13">
    <source>
        <dbReference type="EMBL" id="RZT41253.1"/>
    </source>
</evidence>
<keyword evidence="4" id="KW-1134">Transmembrane beta strand</keyword>
<comment type="similarity">
    <text evidence="2 9">Belongs to the fimbrial export usher family.</text>
</comment>
<evidence type="ECO:0000256" key="4">
    <source>
        <dbReference type="ARBA" id="ARBA00022452"/>
    </source>
</evidence>
<dbReference type="SUPFAM" id="SSF141729">
    <property type="entry name" value="FimD N-terminal domain-like"/>
    <property type="match status" value="1"/>
</dbReference>
<evidence type="ECO:0000256" key="6">
    <source>
        <dbReference type="ARBA" id="ARBA00022729"/>
    </source>
</evidence>
<feature type="domain" description="PapC-like C-terminal" evidence="11">
    <location>
        <begin position="763"/>
        <end position="824"/>
    </location>
</feature>
<reference evidence="13 14" key="1">
    <citation type="journal article" date="2015" name="Stand. Genomic Sci.">
        <title>Genomic Encyclopedia of Bacterial and Archaeal Type Strains, Phase III: the genomes of soil and plant-associated and newly described type strains.</title>
        <authorList>
            <person name="Whitman W.B."/>
            <person name="Woyke T."/>
            <person name="Klenk H.P."/>
            <person name="Zhou Y."/>
            <person name="Lilburn T.G."/>
            <person name="Beck B.J."/>
            <person name="De Vos P."/>
            <person name="Vandamme P."/>
            <person name="Eisen J.A."/>
            <person name="Garrity G."/>
            <person name="Hugenholtz P."/>
            <person name="Kyrpides N.C."/>
        </authorList>
    </citation>
    <scope>NUCLEOTIDE SEQUENCE [LARGE SCALE GENOMIC DNA]</scope>
    <source>
        <strain evidence="13 14">ASC-9842</strain>
    </source>
</reference>
<evidence type="ECO:0000256" key="5">
    <source>
        <dbReference type="ARBA" id="ARBA00022692"/>
    </source>
</evidence>